<gene>
    <name evidence="1" type="ORF">KB449_18040</name>
</gene>
<proteinExistence type="predicted"/>
<dbReference type="RefSeq" id="WP_282909692.1">
    <property type="nucleotide sequence ID" value="NZ_JAGRPV010000001.1"/>
</dbReference>
<reference evidence="1" key="1">
    <citation type="submission" date="2023-04" db="EMBL/GenBank/DDBJ databases">
        <title>Comparative genomic analysis of Cohnella hashimotonis sp. nov., isolated from the International Space Station.</title>
        <authorList>
            <person name="Venkateswaran K."/>
            <person name="Simpson A."/>
        </authorList>
    </citation>
    <scope>NUCLEOTIDE SEQUENCE</scope>
    <source>
        <strain evidence="1">F6_2S_P_1</strain>
    </source>
</reference>
<dbReference type="InterPro" id="IPR036698">
    <property type="entry name" value="TM1070-like_sf"/>
</dbReference>
<protein>
    <submittedName>
        <fullName evidence="1">Sensory rhodopsin transducer</fullName>
    </submittedName>
</protein>
<dbReference type="Pfam" id="PF07100">
    <property type="entry name" value="ASRT"/>
    <property type="match status" value="1"/>
</dbReference>
<sequence>MSKQGAKNWYVIDGYLPFKGKVDDEPFEGHEAIMILNCHDEQAIVQMDIYYEDREPDAGIEIVVPARRVKCIRMDHPEEIGGVELGRQVQYSLRFRSDIEVVIQYGRMDIAQPNLAYIGLMGYSE</sequence>
<dbReference type="SUPFAM" id="SSF89232">
    <property type="entry name" value="Hypothetical protein TM1070"/>
    <property type="match status" value="1"/>
</dbReference>
<name>A0ABT6TJ67_9BACL</name>
<keyword evidence="2" id="KW-1185">Reference proteome</keyword>
<dbReference type="EMBL" id="JAGRPV010000001">
    <property type="protein sequence ID" value="MDI4646881.1"/>
    <property type="molecule type" value="Genomic_DNA"/>
</dbReference>
<comment type="caution">
    <text evidence="1">The sequence shown here is derived from an EMBL/GenBank/DDBJ whole genome shotgun (WGS) entry which is preliminary data.</text>
</comment>
<evidence type="ECO:0000313" key="1">
    <source>
        <dbReference type="EMBL" id="MDI4646881.1"/>
    </source>
</evidence>
<organism evidence="1 2">
    <name type="scientific">Cohnella hashimotonis</name>
    <dbReference type="NCBI Taxonomy" id="2826895"/>
    <lineage>
        <taxon>Bacteria</taxon>
        <taxon>Bacillati</taxon>
        <taxon>Bacillota</taxon>
        <taxon>Bacilli</taxon>
        <taxon>Bacillales</taxon>
        <taxon>Paenibacillaceae</taxon>
        <taxon>Cohnella</taxon>
    </lineage>
</organism>
<accession>A0ABT6TJ67</accession>
<evidence type="ECO:0000313" key="2">
    <source>
        <dbReference type="Proteomes" id="UP001161691"/>
    </source>
</evidence>
<dbReference type="Gene3D" id="2.60.290.11">
    <property type="entry name" value="TM1070-like"/>
    <property type="match status" value="1"/>
</dbReference>
<dbReference type="Proteomes" id="UP001161691">
    <property type="component" value="Unassembled WGS sequence"/>
</dbReference>
<dbReference type="InterPro" id="IPR009794">
    <property type="entry name" value="ASRT"/>
</dbReference>